<accession>A0A418SXV4</accession>
<evidence type="ECO:0000259" key="1">
    <source>
        <dbReference type="PROSITE" id="PS51819"/>
    </source>
</evidence>
<dbReference type="PANTHER" id="PTHR36110">
    <property type="entry name" value="RING-CLEAVING DIOXYGENASE MHQE-RELATED"/>
    <property type="match status" value="1"/>
</dbReference>
<gene>
    <name evidence="2" type="ORF">D3P04_08310</name>
</gene>
<reference evidence="3" key="1">
    <citation type="submission" date="2018-09" db="EMBL/GenBank/DDBJ databases">
        <title>Acidovorax cavernicola nov. sp. isolated from Gruta de las Maravillas (Aracena, Spain).</title>
        <authorList>
            <person name="Jurado V."/>
            <person name="Gutierrez-Patricio S."/>
            <person name="Gonzalez-Pimentel J.L."/>
            <person name="Miller A.Z."/>
            <person name="Laiz L."/>
            <person name="Saiz-Jimenez C."/>
        </authorList>
    </citation>
    <scope>NUCLEOTIDE SEQUENCE [LARGE SCALE GENOMIC DNA]</scope>
    <source>
        <strain evidence="3">1011MAR3C25</strain>
    </source>
</reference>
<proteinExistence type="predicted"/>
<dbReference type="Gene3D" id="3.10.180.10">
    <property type="entry name" value="2,3-Dihydroxybiphenyl 1,2-Dioxygenase, domain 1"/>
    <property type="match status" value="2"/>
</dbReference>
<keyword evidence="3" id="KW-1185">Reference proteome</keyword>
<dbReference type="GO" id="GO:0051213">
    <property type="term" value="F:dioxygenase activity"/>
    <property type="evidence" value="ECO:0007669"/>
    <property type="project" value="UniProtKB-KW"/>
</dbReference>
<dbReference type="RefSeq" id="WP_119747783.1">
    <property type="nucleotide sequence ID" value="NZ_QZCG01000005.1"/>
</dbReference>
<sequence>MQLTGIHHLTAITADAAGNNRFYTGTLGLRRVKKTVNQDDTSAYHLFFADGAGSPGTDITFFDWPVAREHRGTHSISRTGLRVAENSLDYWAGRLRDAGVGTGQIVTLDGRASLDAEDPEGQRLRLVAAPEGNSVAWEKSPVPAEYQIRGLGPITISVPELGPTEALLTHVMNMRQVRDYPSPDGEGQVHVFQMGEGGTAAELHVAVQPGLPVARQGAGAVHHVAFRVPDKPALTEWANRVADFRVPNSGEVERYYFRSLYFREPGGNLFEIATDEPGFDVDEPRETMGEGLSLPPFLEPKRAQIEAGLKPLD</sequence>
<feature type="domain" description="VOC" evidence="1">
    <location>
        <begin position="150"/>
        <end position="275"/>
    </location>
</feature>
<dbReference type="SUPFAM" id="SSF54593">
    <property type="entry name" value="Glyoxalase/Bleomycin resistance protein/Dihydroxybiphenyl dioxygenase"/>
    <property type="match status" value="1"/>
</dbReference>
<dbReference type="InterPro" id="IPR004360">
    <property type="entry name" value="Glyas_Fos-R_dOase_dom"/>
</dbReference>
<dbReference type="Pfam" id="PF00903">
    <property type="entry name" value="Glyoxalase"/>
    <property type="match status" value="2"/>
</dbReference>
<dbReference type="EMBL" id="QZCG01000005">
    <property type="protein sequence ID" value="RJE85755.1"/>
    <property type="molecule type" value="Genomic_DNA"/>
</dbReference>
<dbReference type="Proteomes" id="UP000284202">
    <property type="component" value="Unassembled WGS sequence"/>
</dbReference>
<comment type="caution">
    <text evidence="2">The sequence shown here is derived from an EMBL/GenBank/DDBJ whole genome shotgun (WGS) entry which is preliminary data.</text>
</comment>
<dbReference type="InterPro" id="IPR029068">
    <property type="entry name" value="Glyas_Bleomycin-R_OHBP_Dase"/>
</dbReference>
<dbReference type="InterPro" id="IPR037523">
    <property type="entry name" value="VOC_core"/>
</dbReference>
<organism evidence="2 3">
    <name type="scientific">Paracoccus onubensis</name>
    <dbReference type="NCBI Taxonomy" id="1675788"/>
    <lineage>
        <taxon>Bacteria</taxon>
        <taxon>Pseudomonadati</taxon>
        <taxon>Pseudomonadota</taxon>
        <taxon>Alphaproteobacteria</taxon>
        <taxon>Rhodobacterales</taxon>
        <taxon>Paracoccaceae</taxon>
        <taxon>Paracoccus</taxon>
    </lineage>
</organism>
<protein>
    <submittedName>
        <fullName evidence="2">Ring-cleaving dioxygenase</fullName>
    </submittedName>
</protein>
<dbReference type="AlphaFoldDB" id="A0A418SXV4"/>
<dbReference type="PROSITE" id="PS51819">
    <property type="entry name" value="VOC"/>
    <property type="match status" value="2"/>
</dbReference>
<keyword evidence="2" id="KW-0223">Dioxygenase</keyword>
<feature type="domain" description="VOC" evidence="1">
    <location>
        <begin position="5"/>
        <end position="129"/>
    </location>
</feature>
<evidence type="ECO:0000313" key="3">
    <source>
        <dbReference type="Proteomes" id="UP000284202"/>
    </source>
</evidence>
<dbReference type="PANTHER" id="PTHR36110:SF4">
    <property type="entry name" value="RING-CLEAVING DIOXYGENASE MHQA-RELATED"/>
    <property type="match status" value="1"/>
</dbReference>
<dbReference type="CDD" id="cd08347">
    <property type="entry name" value="PcpA_C_like"/>
    <property type="match status" value="1"/>
</dbReference>
<dbReference type="InterPro" id="IPR052537">
    <property type="entry name" value="Extradiol_RC_dioxygenase"/>
</dbReference>
<evidence type="ECO:0000313" key="2">
    <source>
        <dbReference type="EMBL" id="RJE85755.1"/>
    </source>
</evidence>
<keyword evidence="2" id="KW-0560">Oxidoreductase</keyword>
<name>A0A418SXV4_9RHOB</name>
<dbReference type="OrthoDB" id="9785698at2"/>